<dbReference type="InterPro" id="IPR036929">
    <property type="entry name" value="DsbDN_sf"/>
</dbReference>
<dbReference type="EMBL" id="UINC01114852">
    <property type="protein sequence ID" value="SVC85457.1"/>
    <property type="molecule type" value="Genomic_DNA"/>
</dbReference>
<organism evidence="2">
    <name type="scientific">marine metagenome</name>
    <dbReference type="NCBI Taxonomy" id="408172"/>
    <lineage>
        <taxon>unclassified sequences</taxon>
        <taxon>metagenomes</taxon>
        <taxon>ecological metagenomes</taxon>
    </lineage>
</organism>
<feature type="domain" description="Thiol:disulfide interchange protein DsbD N-terminal" evidence="1">
    <location>
        <begin position="33"/>
        <end position="144"/>
    </location>
</feature>
<protein>
    <recommendedName>
        <fullName evidence="1">Thiol:disulfide interchange protein DsbD N-terminal domain-containing protein</fullName>
    </recommendedName>
</protein>
<dbReference type="Pfam" id="PF11412">
    <property type="entry name" value="DsbD_N"/>
    <property type="match status" value="1"/>
</dbReference>
<dbReference type="InterPro" id="IPR028250">
    <property type="entry name" value="DsbDN"/>
</dbReference>
<accession>A0A382QKF2</accession>
<evidence type="ECO:0000259" key="1">
    <source>
        <dbReference type="Pfam" id="PF11412"/>
    </source>
</evidence>
<sequence length="179" mass="20571">MKKILVIIFTIASVCVSAQIFDPVSWEFTQHHLSDNEIELQFKASIEDKWHVYSQFIEGDGPVPTEFTFITAAGYELVDAINEGKSIEEFDPNFEMILKYFEHEVIFTQKIKVISSEDFKIEGNVYFMVCDEKQCLPPEEVEFLFEIKGVDGGTTIVSEDPLEEKEAEGMWGLFFLAFL</sequence>
<name>A0A382QKF2_9ZZZZ</name>
<dbReference type="Gene3D" id="2.60.40.1250">
    <property type="entry name" value="Thiol:disulfide interchange protein DsbD, N-terminal domain"/>
    <property type="match status" value="1"/>
</dbReference>
<dbReference type="AlphaFoldDB" id="A0A382QKF2"/>
<reference evidence="2" key="1">
    <citation type="submission" date="2018-05" db="EMBL/GenBank/DDBJ databases">
        <authorList>
            <person name="Lanie J.A."/>
            <person name="Ng W.-L."/>
            <person name="Kazmierczak K.M."/>
            <person name="Andrzejewski T.M."/>
            <person name="Davidsen T.M."/>
            <person name="Wayne K.J."/>
            <person name="Tettelin H."/>
            <person name="Glass J.I."/>
            <person name="Rusch D."/>
            <person name="Podicherti R."/>
            <person name="Tsui H.-C.T."/>
            <person name="Winkler M.E."/>
        </authorList>
    </citation>
    <scope>NUCLEOTIDE SEQUENCE</scope>
</reference>
<proteinExistence type="predicted"/>
<evidence type="ECO:0000313" key="2">
    <source>
        <dbReference type="EMBL" id="SVC85457.1"/>
    </source>
</evidence>
<gene>
    <name evidence="2" type="ORF">METZ01_LOCUS338311</name>
</gene>
<feature type="non-terminal residue" evidence="2">
    <location>
        <position position="179"/>
    </location>
</feature>